<dbReference type="GO" id="GO:0004386">
    <property type="term" value="F:helicase activity"/>
    <property type="evidence" value="ECO:0007669"/>
    <property type="project" value="UniProtKB-KW"/>
</dbReference>
<evidence type="ECO:0000259" key="5">
    <source>
        <dbReference type="Pfam" id="PF00580"/>
    </source>
</evidence>
<dbReference type="AlphaFoldDB" id="A0A7I7WSC7"/>
<dbReference type="KEGG" id="mgad:MGAD_43750"/>
<accession>A0A7I7WSC7</accession>
<evidence type="ECO:0000256" key="4">
    <source>
        <dbReference type="ARBA" id="ARBA00022840"/>
    </source>
</evidence>
<dbReference type="Pfam" id="PF00580">
    <property type="entry name" value="UvrD-helicase"/>
    <property type="match status" value="1"/>
</dbReference>
<reference evidence="6 7" key="1">
    <citation type="journal article" date="2019" name="Emerg. Microbes Infect.">
        <title>Comprehensive subspecies identification of 175 nontuberculous mycobacteria species based on 7547 genomic profiles.</title>
        <authorList>
            <person name="Matsumoto Y."/>
            <person name="Kinjo T."/>
            <person name="Motooka D."/>
            <person name="Nabeya D."/>
            <person name="Jung N."/>
            <person name="Uechi K."/>
            <person name="Horii T."/>
            <person name="Iida T."/>
            <person name="Fujita J."/>
            <person name="Nakamura S."/>
        </authorList>
    </citation>
    <scope>NUCLEOTIDE SEQUENCE [LARGE SCALE GENOMIC DNA]</scope>
    <source>
        <strain evidence="6 7">JCM 12688</strain>
    </source>
</reference>
<dbReference type="GO" id="GO:0016787">
    <property type="term" value="F:hydrolase activity"/>
    <property type="evidence" value="ECO:0007669"/>
    <property type="project" value="UniProtKB-KW"/>
</dbReference>
<dbReference type="Gene3D" id="3.40.50.300">
    <property type="entry name" value="P-loop containing nucleotide triphosphate hydrolases"/>
    <property type="match status" value="1"/>
</dbReference>
<evidence type="ECO:0000256" key="3">
    <source>
        <dbReference type="ARBA" id="ARBA00022806"/>
    </source>
</evidence>
<keyword evidence="2" id="KW-0378">Hydrolase</keyword>
<dbReference type="Proteomes" id="UP000466187">
    <property type="component" value="Chromosome"/>
</dbReference>
<evidence type="ECO:0000313" key="6">
    <source>
        <dbReference type="EMBL" id="BBZ20040.1"/>
    </source>
</evidence>
<evidence type="ECO:0000313" key="7">
    <source>
        <dbReference type="Proteomes" id="UP000466187"/>
    </source>
</evidence>
<dbReference type="GO" id="GO:0005524">
    <property type="term" value="F:ATP binding"/>
    <property type="evidence" value="ECO:0007669"/>
    <property type="project" value="UniProtKB-KW"/>
</dbReference>
<gene>
    <name evidence="6" type="ORF">MGAD_43750</name>
</gene>
<keyword evidence="4" id="KW-0067">ATP-binding</keyword>
<dbReference type="SUPFAM" id="SSF52540">
    <property type="entry name" value="P-loop containing nucleoside triphosphate hydrolases"/>
    <property type="match status" value="1"/>
</dbReference>
<proteinExistence type="predicted"/>
<dbReference type="InterPro" id="IPR014016">
    <property type="entry name" value="UvrD-like_ATP-bd"/>
</dbReference>
<evidence type="ECO:0000256" key="1">
    <source>
        <dbReference type="ARBA" id="ARBA00022741"/>
    </source>
</evidence>
<protein>
    <recommendedName>
        <fullName evidence="5">UvrD-like helicase ATP-binding domain-containing protein</fullName>
    </recommendedName>
</protein>
<feature type="domain" description="UvrD-like helicase ATP-binding" evidence="5">
    <location>
        <begin position="181"/>
        <end position="224"/>
    </location>
</feature>
<dbReference type="InterPro" id="IPR027417">
    <property type="entry name" value="P-loop_NTPase"/>
</dbReference>
<name>A0A7I7WSC7_MYCGU</name>
<dbReference type="EMBL" id="AP022608">
    <property type="protein sequence ID" value="BBZ20040.1"/>
    <property type="molecule type" value="Genomic_DNA"/>
</dbReference>
<sequence length="430" mass="47534">MSKQDYDDELRSEQTYVDGLYARLDAERARVKGKYSDALAAPVDRMDGGTLVARDVEVRALAKQATRLQVADSGLCFGRLDSVTGERSYIGRIGILDEDKEPVLLDWRAPAARAFYIATAASPEDMRLRRQFHTRGRRLVDFTDEVLGRPTGDERGDAALLAAINAPRGGGMRDIVATIQAEQDEIIRSDHLGVMVIEGGPGTGKTVVALHRVAYLLYTQRKRMERHGVLVIGPNPAFLDHIGRVLPSLGESDVVFMTVGGLVPGMRVTAEDADEVARVKGSLKMLDVLAAAVADRQRLPKDPLPIELADVTVRIDADTAEWAREEARTSGKPHNDARHVFTEIITYVLTERAIARIGRGWLTREDRDAWEQLRTTLIDELADHKVFTAALDELWPILTPQGLLAELYSSPERLRAAQGDEVLHRVDGHA</sequence>
<organism evidence="6 7">
    <name type="scientific">Mycolicibacterium gadium</name>
    <name type="common">Mycobacterium gadium</name>
    <dbReference type="NCBI Taxonomy" id="1794"/>
    <lineage>
        <taxon>Bacteria</taxon>
        <taxon>Bacillati</taxon>
        <taxon>Actinomycetota</taxon>
        <taxon>Actinomycetes</taxon>
        <taxon>Mycobacteriales</taxon>
        <taxon>Mycobacteriaceae</taxon>
        <taxon>Mycolicibacterium</taxon>
    </lineage>
</organism>
<keyword evidence="3" id="KW-0347">Helicase</keyword>
<evidence type="ECO:0000256" key="2">
    <source>
        <dbReference type="ARBA" id="ARBA00022801"/>
    </source>
</evidence>
<keyword evidence="1" id="KW-0547">Nucleotide-binding</keyword>